<sequence>MGNKTSKNSPKKRRKRDFPLTLQEWSTGWKLTEEHKVVLEEIFSCYSLQDVIEIVFSFVGQYEDCKTYYRLIRPNLCDLNKDNTLSTSFYISPEWLNLRIRTTINKFIEEYDPTIEMIYQKKIQLNDEHSCVINFFEQRGQEEFMGLLAAYSRNTDCVIIAYDVNEQSYRAKEIIDHYLSIARRGNEDITVIIIGTKVDLRNKPLDYTPYINSVVEYCKQHNLCYIETSSKENINVDFLFQYVVYNIWFDSFQE</sequence>
<dbReference type="SMART" id="SM00175">
    <property type="entry name" value="RAB"/>
    <property type="match status" value="1"/>
</dbReference>
<proteinExistence type="inferred from homology"/>
<dbReference type="AlphaFoldDB" id="X6P7W3"/>
<organism evidence="4 5">
    <name type="scientific">Reticulomyxa filosa</name>
    <dbReference type="NCBI Taxonomy" id="46433"/>
    <lineage>
        <taxon>Eukaryota</taxon>
        <taxon>Sar</taxon>
        <taxon>Rhizaria</taxon>
        <taxon>Retaria</taxon>
        <taxon>Foraminifera</taxon>
        <taxon>Monothalamids</taxon>
        <taxon>Reticulomyxidae</taxon>
        <taxon>Reticulomyxa</taxon>
    </lineage>
</organism>
<dbReference type="GO" id="GO:0003924">
    <property type="term" value="F:GTPase activity"/>
    <property type="evidence" value="ECO:0007669"/>
    <property type="project" value="InterPro"/>
</dbReference>
<evidence type="ECO:0000256" key="3">
    <source>
        <dbReference type="ARBA" id="ARBA00023134"/>
    </source>
</evidence>
<dbReference type="PANTHER" id="PTHR47981">
    <property type="entry name" value="RAB FAMILY"/>
    <property type="match status" value="1"/>
</dbReference>
<dbReference type="Pfam" id="PF00071">
    <property type="entry name" value="Ras"/>
    <property type="match status" value="1"/>
</dbReference>
<dbReference type="PRINTS" id="PR00449">
    <property type="entry name" value="RASTRNSFRMNG"/>
</dbReference>
<dbReference type="GO" id="GO:0005770">
    <property type="term" value="C:late endosome"/>
    <property type="evidence" value="ECO:0007669"/>
    <property type="project" value="TreeGrafter"/>
</dbReference>
<protein>
    <submittedName>
        <fullName evidence="4">Ras family GTPase</fullName>
    </submittedName>
</protein>
<dbReference type="InterPro" id="IPR001806">
    <property type="entry name" value="Small_GTPase"/>
</dbReference>
<comment type="similarity">
    <text evidence="1">Belongs to the small GTPase superfamily. Rab family.</text>
</comment>
<dbReference type="Gene3D" id="3.40.50.300">
    <property type="entry name" value="P-loop containing nucleotide triphosphate hydrolases"/>
    <property type="match status" value="1"/>
</dbReference>
<dbReference type="GO" id="GO:0045335">
    <property type="term" value="C:phagocytic vesicle"/>
    <property type="evidence" value="ECO:0007669"/>
    <property type="project" value="TreeGrafter"/>
</dbReference>
<name>X6P7W3_RETFI</name>
<dbReference type="PANTHER" id="PTHR47981:SF20">
    <property type="entry name" value="RAS-RELATED PROTEIN RAB-7A"/>
    <property type="match status" value="1"/>
</dbReference>
<comment type="caution">
    <text evidence="4">The sequence shown here is derived from an EMBL/GenBank/DDBJ whole genome shotgun (WGS) entry which is preliminary data.</text>
</comment>
<dbReference type="PROSITE" id="PS51421">
    <property type="entry name" value="RAS"/>
    <property type="match status" value="1"/>
</dbReference>
<reference evidence="4 5" key="1">
    <citation type="journal article" date="2013" name="Curr. Biol.">
        <title>The Genome of the Foraminiferan Reticulomyxa filosa.</title>
        <authorList>
            <person name="Glockner G."/>
            <person name="Hulsmann N."/>
            <person name="Schleicher M."/>
            <person name="Noegel A.A."/>
            <person name="Eichinger L."/>
            <person name="Gallinger C."/>
            <person name="Pawlowski J."/>
            <person name="Sierra R."/>
            <person name="Euteneuer U."/>
            <person name="Pillet L."/>
            <person name="Moustafa A."/>
            <person name="Platzer M."/>
            <person name="Groth M."/>
            <person name="Szafranski K."/>
            <person name="Schliwa M."/>
        </authorList>
    </citation>
    <scope>NUCLEOTIDE SEQUENCE [LARGE SCALE GENOMIC DNA]</scope>
</reference>
<dbReference type="GO" id="GO:0005525">
    <property type="term" value="F:GTP binding"/>
    <property type="evidence" value="ECO:0007669"/>
    <property type="project" value="UniProtKB-KW"/>
</dbReference>
<accession>X6P7W3</accession>
<dbReference type="SMART" id="SM00173">
    <property type="entry name" value="RAS"/>
    <property type="match status" value="1"/>
</dbReference>
<dbReference type="Proteomes" id="UP000023152">
    <property type="component" value="Unassembled WGS sequence"/>
</dbReference>
<evidence type="ECO:0000313" key="5">
    <source>
        <dbReference type="Proteomes" id="UP000023152"/>
    </source>
</evidence>
<keyword evidence="2" id="KW-0547">Nucleotide-binding</keyword>
<dbReference type="GO" id="GO:0005764">
    <property type="term" value="C:lysosome"/>
    <property type="evidence" value="ECO:0007669"/>
    <property type="project" value="TreeGrafter"/>
</dbReference>
<dbReference type="SUPFAM" id="SSF52540">
    <property type="entry name" value="P-loop containing nucleoside triphosphate hydrolases"/>
    <property type="match status" value="1"/>
</dbReference>
<gene>
    <name evidence="4" type="ORF">RFI_02819</name>
</gene>
<dbReference type="GO" id="GO:0090385">
    <property type="term" value="P:phagosome-lysosome fusion"/>
    <property type="evidence" value="ECO:0007669"/>
    <property type="project" value="TreeGrafter"/>
</dbReference>
<evidence type="ECO:0000313" key="4">
    <source>
        <dbReference type="EMBL" id="ETO34276.1"/>
    </source>
</evidence>
<evidence type="ECO:0000256" key="1">
    <source>
        <dbReference type="ARBA" id="ARBA00006270"/>
    </source>
</evidence>
<evidence type="ECO:0000256" key="2">
    <source>
        <dbReference type="ARBA" id="ARBA00022741"/>
    </source>
</evidence>
<dbReference type="InterPro" id="IPR027417">
    <property type="entry name" value="P-loop_NTPase"/>
</dbReference>
<keyword evidence="5" id="KW-1185">Reference proteome</keyword>
<dbReference type="SMART" id="SM00174">
    <property type="entry name" value="RHO"/>
    <property type="match status" value="1"/>
</dbReference>
<dbReference type="EMBL" id="ASPP01002723">
    <property type="protein sequence ID" value="ETO34276.1"/>
    <property type="molecule type" value="Genomic_DNA"/>
</dbReference>
<keyword evidence="3" id="KW-0342">GTP-binding</keyword>
<dbReference type="PROSITE" id="PS51419">
    <property type="entry name" value="RAB"/>
    <property type="match status" value="1"/>
</dbReference>